<evidence type="ECO:0000313" key="4">
    <source>
        <dbReference type="Proteomes" id="UP000054826"/>
    </source>
</evidence>
<dbReference type="AlphaFoldDB" id="A0A0V1IHI9"/>
<dbReference type="Proteomes" id="UP000054826">
    <property type="component" value="Unassembled WGS sequence"/>
</dbReference>
<evidence type="ECO:0000313" key="3">
    <source>
        <dbReference type="Proteomes" id="UP000054805"/>
    </source>
</evidence>
<evidence type="ECO:0000313" key="1">
    <source>
        <dbReference type="EMBL" id="KRZ00176.1"/>
    </source>
</evidence>
<name>A0A0V1IHI9_TRIPS</name>
<dbReference type="EMBL" id="JYDS01000907">
    <property type="protein sequence ID" value="KRZ00176.1"/>
    <property type="molecule type" value="Genomic_DNA"/>
</dbReference>
<organism evidence="2 4">
    <name type="scientific">Trichinella pseudospiralis</name>
    <name type="common">Parasitic roundworm</name>
    <dbReference type="NCBI Taxonomy" id="6337"/>
    <lineage>
        <taxon>Eukaryota</taxon>
        <taxon>Metazoa</taxon>
        <taxon>Ecdysozoa</taxon>
        <taxon>Nematoda</taxon>
        <taxon>Enoplea</taxon>
        <taxon>Dorylaimia</taxon>
        <taxon>Trichinellida</taxon>
        <taxon>Trichinellidae</taxon>
        <taxon>Trichinella</taxon>
    </lineage>
</organism>
<proteinExistence type="predicted"/>
<dbReference type="EMBL" id="JYDV01000347">
    <property type="protein sequence ID" value="KRZ21685.1"/>
    <property type="molecule type" value="Genomic_DNA"/>
</dbReference>
<reference evidence="3 4" key="1">
    <citation type="submission" date="2015-01" db="EMBL/GenBank/DDBJ databases">
        <title>Evolution of Trichinella species and genotypes.</title>
        <authorList>
            <person name="Korhonen P.K."/>
            <person name="Edoardo P."/>
            <person name="Giuseppe L.R."/>
            <person name="Gasser R.B."/>
        </authorList>
    </citation>
    <scope>NUCLEOTIDE SEQUENCE [LARGE SCALE GENOMIC DNA]</scope>
    <source>
        <strain evidence="2">ISS176</strain>
        <strain evidence="1">ISS588</strain>
    </source>
</reference>
<comment type="caution">
    <text evidence="2">The sequence shown here is derived from an EMBL/GenBank/DDBJ whole genome shotgun (WGS) entry which is preliminary data.</text>
</comment>
<sequence length="123" mass="14193">MKIKTCLYKPTGHWKSFCTVSIQLFQQCCSVILNSPYQPAVEYEQADVSTADNVRMYLFCNWLEWCNKNRCISGASVSRKTQRCHWVAHRLPFPNGYILSKTESQTYTRKGPLSAKGLSVYQQ</sequence>
<protein>
    <submittedName>
        <fullName evidence="2">Uncharacterized protein</fullName>
    </submittedName>
</protein>
<gene>
    <name evidence="1" type="ORF">T4B_2280</name>
    <name evidence="2" type="ORF">T4C_11784</name>
</gene>
<keyword evidence="3" id="KW-1185">Reference proteome</keyword>
<evidence type="ECO:0000313" key="2">
    <source>
        <dbReference type="EMBL" id="KRZ21685.1"/>
    </source>
</evidence>
<dbReference type="Proteomes" id="UP000054805">
    <property type="component" value="Unassembled WGS sequence"/>
</dbReference>
<accession>A0A0V1IHI9</accession>